<evidence type="ECO:0000313" key="2">
    <source>
        <dbReference type="EMBL" id="KAF4694480.1"/>
    </source>
</evidence>
<evidence type="ECO:0000313" key="3">
    <source>
        <dbReference type="Proteomes" id="UP000541610"/>
    </source>
</evidence>
<dbReference type="Proteomes" id="UP000541610">
    <property type="component" value="Unassembled WGS sequence"/>
</dbReference>
<accession>A0A7J6PG65</accession>
<gene>
    <name evidence="2" type="ORF">FOZ60_008057</name>
</gene>
<evidence type="ECO:0000256" key="1">
    <source>
        <dbReference type="SAM" id="SignalP"/>
    </source>
</evidence>
<organism evidence="2 3">
    <name type="scientific">Perkinsus olseni</name>
    <name type="common">Perkinsus atlanticus</name>
    <dbReference type="NCBI Taxonomy" id="32597"/>
    <lineage>
        <taxon>Eukaryota</taxon>
        <taxon>Sar</taxon>
        <taxon>Alveolata</taxon>
        <taxon>Perkinsozoa</taxon>
        <taxon>Perkinsea</taxon>
        <taxon>Perkinsida</taxon>
        <taxon>Perkinsidae</taxon>
        <taxon>Perkinsus</taxon>
    </lineage>
</organism>
<protein>
    <submittedName>
        <fullName evidence="2">Uncharacterized protein</fullName>
    </submittedName>
</protein>
<feature type="signal peptide" evidence="1">
    <location>
        <begin position="1"/>
        <end position="18"/>
    </location>
</feature>
<feature type="chain" id="PRO_5029751124" evidence="1">
    <location>
        <begin position="19"/>
        <end position="215"/>
    </location>
</feature>
<keyword evidence="1" id="KW-0732">Signal</keyword>
<comment type="caution">
    <text evidence="2">The sequence shown here is derived from an EMBL/GenBank/DDBJ whole genome shotgun (WGS) entry which is preliminary data.</text>
</comment>
<sequence>MLAASLVWVHILTTSVDSIRGSEVSAGRNQVSNPLLPILASVPPNCLPDLERRPEGPRRYCLYIRENTTVQNAGMLLVPNFIDTPDVSSNLVGLSQTPPVSMDLFIISNDSSSPVDMGLRGSGRTNFVIGLPNGTKLDMELVIPTFSRIGAEGRRSGALFIDMPAKLSFMVTIPGVGNVSSSTNFNFSGHVDMKGSSELSSSSAAAKGRLWFHLR</sequence>
<dbReference type="EMBL" id="JABANP010000032">
    <property type="protein sequence ID" value="KAF4694480.1"/>
    <property type="molecule type" value="Genomic_DNA"/>
</dbReference>
<name>A0A7J6PG65_PEROL</name>
<dbReference type="OrthoDB" id="10358323at2759"/>
<reference evidence="2 3" key="1">
    <citation type="submission" date="2020-04" db="EMBL/GenBank/DDBJ databases">
        <title>Perkinsus olseni comparative genomics.</title>
        <authorList>
            <person name="Bogema D.R."/>
        </authorList>
    </citation>
    <scope>NUCLEOTIDE SEQUENCE [LARGE SCALE GENOMIC DNA]</scope>
    <source>
        <strain evidence="2">00978-12</strain>
    </source>
</reference>
<proteinExistence type="predicted"/>
<dbReference type="AlphaFoldDB" id="A0A7J6PG65"/>